<dbReference type="InterPro" id="IPR037049">
    <property type="entry name" value="DUF1214_C_sf"/>
</dbReference>
<evidence type="ECO:0000313" key="3">
    <source>
        <dbReference type="Proteomes" id="UP000759443"/>
    </source>
</evidence>
<gene>
    <name evidence="2" type="ORF">J2Z17_004730</name>
</gene>
<evidence type="ECO:0000259" key="1">
    <source>
        <dbReference type="Pfam" id="PF06742"/>
    </source>
</evidence>
<dbReference type="InterPro" id="IPR010621">
    <property type="entry name" value="DUF1214"/>
</dbReference>
<dbReference type="PIRSF" id="PIRSF009471">
    <property type="entry name" value="UCP009471"/>
    <property type="match status" value="1"/>
</dbReference>
<evidence type="ECO:0000313" key="2">
    <source>
        <dbReference type="EMBL" id="MBP1853269.1"/>
    </source>
</evidence>
<feature type="domain" description="DUF1214" evidence="1">
    <location>
        <begin position="72"/>
        <end position="172"/>
    </location>
</feature>
<organism evidence="2 3">
    <name type="scientific">Rhizobium halophytocola</name>
    <dbReference type="NCBI Taxonomy" id="735519"/>
    <lineage>
        <taxon>Bacteria</taxon>
        <taxon>Pseudomonadati</taxon>
        <taxon>Pseudomonadota</taxon>
        <taxon>Alphaproteobacteria</taxon>
        <taxon>Hyphomicrobiales</taxon>
        <taxon>Rhizobiaceae</taxon>
        <taxon>Rhizobium/Agrobacterium group</taxon>
        <taxon>Rhizobium</taxon>
    </lineage>
</organism>
<dbReference type="InterPro" id="IPR012038">
    <property type="entry name" value="UCP009471"/>
</dbReference>
<dbReference type="RefSeq" id="WP_209949031.1">
    <property type="nucleotide sequence ID" value="NZ_JAGGJU010000016.1"/>
</dbReference>
<comment type="caution">
    <text evidence="2">The sequence shown here is derived from an EMBL/GenBank/DDBJ whole genome shotgun (WGS) entry which is preliminary data.</text>
</comment>
<dbReference type="Gene3D" id="2.60.120.600">
    <property type="entry name" value="Domain of unknown function DUF1214, C-terminal domain"/>
    <property type="match status" value="1"/>
</dbReference>
<accession>A0ABS4E5P4</accession>
<name>A0ABS4E5P4_9HYPH</name>
<dbReference type="EMBL" id="JAGGJU010000016">
    <property type="protein sequence ID" value="MBP1853269.1"/>
    <property type="molecule type" value="Genomic_DNA"/>
</dbReference>
<dbReference type="Pfam" id="PF06742">
    <property type="entry name" value="DUF1214"/>
    <property type="match status" value="1"/>
</dbReference>
<proteinExistence type="predicted"/>
<dbReference type="SUPFAM" id="SSF160935">
    <property type="entry name" value="VPA0735-like"/>
    <property type="match status" value="1"/>
</dbReference>
<reference evidence="2 3" key="1">
    <citation type="submission" date="2021-03" db="EMBL/GenBank/DDBJ databases">
        <title>Genomic Encyclopedia of Type Strains, Phase IV (KMG-IV): sequencing the most valuable type-strain genomes for metagenomic binning, comparative biology and taxonomic classification.</title>
        <authorList>
            <person name="Goeker M."/>
        </authorList>
    </citation>
    <scope>NUCLEOTIDE SEQUENCE [LARGE SCALE GENOMIC DNA]</scope>
    <source>
        <strain evidence="2 3">DSM 21600</strain>
    </source>
</reference>
<keyword evidence="3" id="KW-1185">Reference proteome</keyword>
<sequence length="195" mass="20540">MFRVPFLVAIALAIAFGGGIASAISALNASVGAGAIQVGVWHAFPKAQTAQADPYAKAHRARTGKLLYGSAEGLTFTAETDESGERLIATCSYRVHGTPPPARIFTLYAARRNGTWLKPDSALPGAYNSLALPRRPDGQIEVTVSPTAKPFNWLALPDAGNFTLVLTLFDTPAAGNSGLISYDMPKVEKIGCGHE</sequence>
<dbReference type="Proteomes" id="UP000759443">
    <property type="component" value="Unassembled WGS sequence"/>
</dbReference>
<protein>
    <recommendedName>
        <fullName evidence="1">DUF1214 domain-containing protein</fullName>
    </recommendedName>
</protein>